<reference evidence="2 3" key="1">
    <citation type="submission" date="2019-06" db="EMBL/GenBank/DDBJ databases">
        <authorList>
            <person name="Broberg M."/>
        </authorList>
    </citation>
    <scope>NUCLEOTIDE SEQUENCE [LARGE SCALE GENOMIC DNA]</scope>
</reference>
<evidence type="ECO:0000313" key="2">
    <source>
        <dbReference type="EMBL" id="VUC19909.1"/>
    </source>
</evidence>
<dbReference type="EMBL" id="CABFNS010000015">
    <property type="protein sequence ID" value="VUC19909.1"/>
    <property type="molecule type" value="Genomic_DNA"/>
</dbReference>
<sequence length="333" mass="36862">MPIAAFTAVKNWAPFDIDALGIVTLLGAEEMDIGVGQLTRNTFTECLPLLGAHVVANNRITQPIPGFTLYNITDKIVATDVSGWFARWLICQNVTYCSTTIDVKPIPFSHIKNRQLTNLFSFALGSLTPLLTALSCLVGDWWGFVNSIASLVSVLVRKIVVGSNRRALDRAVGKGEEMSQQQVKVLVHLPGGHVVTIRTTRGILLECLLTTPRPLNPFWYNATRAAGWAAFGIHIISLGMASLFCQLYTVLLLVLPTVLVARHIGTECSFIGQRLFIKRTDAEVPFRAAMYAQLDLTPTEEESLRSNTDWWTKYHKVTQEGDFSNWNQILAGS</sequence>
<keyword evidence="1" id="KW-0812">Transmembrane</keyword>
<dbReference type="Proteomes" id="UP000766486">
    <property type="component" value="Unassembled WGS sequence"/>
</dbReference>
<protein>
    <submittedName>
        <fullName evidence="2">Uncharacterized protein</fullName>
    </submittedName>
</protein>
<proteinExistence type="predicted"/>
<feature type="transmembrane region" description="Helical" evidence="1">
    <location>
        <begin position="141"/>
        <end position="160"/>
    </location>
</feature>
<gene>
    <name evidence="2" type="ORF">CLO192961_LOCUS7022</name>
</gene>
<feature type="transmembrane region" description="Helical" evidence="1">
    <location>
        <begin position="116"/>
        <end position="135"/>
    </location>
</feature>
<comment type="caution">
    <text evidence="2">The sequence shown here is derived from an EMBL/GenBank/DDBJ whole genome shotgun (WGS) entry which is preliminary data.</text>
</comment>
<evidence type="ECO:0000313" key="3">
    <source>
        <dbReference type="Proteomes" id="UP000766486"/>
    </source>
</evidence>
<keyword evidence="1" id="KW-1133">Transmembrane helix</keyword>
<keyword evidence="3" id="KW-1185">Reference proteome</keyword>
<accession>A0ABY6TPM8</accession>
<organism evidence="2 3">
    <name type="scientific">Bionectria ochroleuca</name>
    <name type="common">Gliocladium roseum</name>
    <dbReference type="NCBI Taxonomy" id="29856"/>
    <lineage>
        <taxon>Eukaryota</taxon>
        <taxon>Fungi</taxon>
        <taxon>Dikarya</taxon>
        <taxon>Ascomycota</taxon>
        <taxon>Pezizomycotina</taxon>
        <taxon>Sordariomycetes</taxon>
        <taxon>Hypocreomycetidae</taxon>
        <taxon>Hypocreales</taxon>
        <taxon>Bionectriaceae</taxon>
        <taxon>Clonostachys</taxon>
    </lineage>
</organism>
<feature type="transmembrane region" description="Helical" evidence="1">
    <location>
        <begin position="228"/>
        <end position="255"/>
    </location>
</feature>
<evidence type="ECO:0000256" key="1">
    <source>
        <dbReference type="SAM" id="Phobius"/>
    </source>
</evidence>
<keyword evidence="1" id="KW-0472">Membrane</keyword>
<name>A0ABY6TPM8_BIOOC</name>